<protein>
    <recommendedName>
        <fullName evidence="4">Right handed beta helix domain-containing protein</fullName>
    </recommendedName>
</protein>
<name>A0A4U1CHM8_9SPHI</name>
<accession>A0A4U1CHM8</accession>
<evidence type="ECO:0000313" key="2">
    <source>
        <dbReference type="EMBL" id="TKC06805.1"/>
    </source>
</evidence>
<dbReference type="SMART" id="SM00710">
    <property type="entry name" value="PbH1"/>
    <property type="match status" value="4"/>
</dbReference>
<dbReference type="EMBL" id="SWBR01000004">
    <property type="protein sequence ID" value="TKC06805.1"/>
    <property type="molecule type" value="Genomic_DNA"/>
</dbReference>
<reference evidence="2 3" key="1">
    <citation type="submission" date="2019-04" db="EMBL/GenBank/DDBJ databases">
        <title>Pedobacter sp. RP-3-22 sp. nov., isolated from Arctic soil.</title>
        <authorList>
            <person name="Dahal R.H."/>
            <person name="Kim D.-U."/>
        </authorList>
    </citation>
    <scope>NUCLEOTIDE SEQUENCE [LARGE SCALE GENOMIC DNA]</scope>
    <source>
        <strain evidence="2 3">RP-3-22</strain>
    </source>
</reference>
<keyword evidence="1" id="KW-0732">Signal</keyword>
<sequence length="391" mass="43091">MKKLGFYLSLFFMLNQTVSAATYRVDSEDAFKKIIPKLVAGDEVIIANGNYENWSIEIPSQGTTEKPIKISAEKKGEVIFSGETTRTIFKLTGAHLTLSGIKFNECILIKNNGSTGILIDLNNSTYCSITDCIFTKNIAKIQYSPLVIVSGNGNYNKVNKCLFMGNIDSQDLQVKITKESCPQFTLIEYNTFMQKDKVSWGNGNGGECIQIGQDPILLGNKEANATVSKNKFYNCNGENEIISNKSSKNKYLKNYFESNDGELVMRGGHDCIIEENTFNGGTGGIRVNGTGHTINNNKISNIKTAIRLMYGMTKGKNETGFYIAASDCVVSNNKITNATIGILVGDSKDVDWTGKFDTTRYPSPVMQNIAPYNNKISANTFKKVKATEVVQ</sequence>
<keyword evidence="3" id="KW-1185">Reference proteome</keyword>
<feature type="chain" id="PRO_5020270213" description="Right handed beta helix domain-containing protein" evidence="1">
    <location>
        <begin position="21"/>
        <end position="391"/>
    </location>
</feature>
<dbReference type="InterPro" id="IPR006626">
    <property type="entry name" value="PbH1"/>
</dbReference>
<dbReference type="InterPro" id="IPR039513">
    <property type="entry name" value="PL-6"/>
</dbReference>
<dbReference type="Pfam" id="PF14592">
    <property type="entry name" value="Chondroitinas_B"/>
    <property type="match status" value="1"/>
</dbReference>
<feature type="signal peptide" evidence="1">
    <location>
        <begin position="1"/>
        <end position="20"/>
    </location>
</feature>
<evidence type="ECO:0000313" key="3">
    <source>
        <dbReference type="Proteomes" id="UP000309488"/>
    </source>
</evidence>
<comment type="caution">
    <text evidence="2">The sequence shown here is derived from an EMBL/GenBank/DDBJ whole genome shotgun (WGS) entry which is preliminary data.</text>
</comment>
<dbReference type="InterPro" id="IPR011050">
    <property type="entry name" value="Pectin_lyase_fold/virulence"/>
</dbReference>
<evidence type="ECO:0008006" key="4">
    <source>
        <dbReference type="Google" id="ProtNLM"/>
    </source>
</evidence>
<dbReference type="RefSeq" id="WP_136843163.1">
    <property type="nucleotide sequence ID" value="NZ_SWBR01000004.1"/>
</dbReference>
<dbReference type="Gene3D" id="2.160.20.10">
    <property type="entry name" value="Single-stranded right-handed beta-helix, Pectin lyase-like"/>
    <property type="match status" value="1"/>
</dbReference>
<evidence type="ECO:0000256" key="1">
    <source>
        <dbReference type="SAM" id="SignalP"/>
    </source>
</evidence>
<gene>
    <name evidence="2" type="ORF">FA048_16540</name>
</gene>
<proteinExistence type="predicted"/>
<organism evidence="2 3">
    <name type="scientific">Pedobacter polaris</name>
    <dbReference type="NCBI Taxonomy" id="2571273"/>
    <lineage>
        <taxon>Bacteria</taxon>
        <taxon>Pseudomonadati</taxon>
        <taxon>Bacteroidota</taxon>
        <taxon>Sphingobacteriia</taxon>
        <taxon>Sphingobacteriales</taxon>
        <taxon>Sphingobacteriaceae</taxon>
        <taxon>Pedobacter</taxon>
    </lineage>
</organism>
<dbReference type="OrthoDB" id="6475864at2"/>
<dbReference type="SUPFAM" id="SSF51126">
    <property type="entry name" value="Pectin lyase-like"/>
    <property type="match status" value="1"/>
</dbReference>
<dbReference type="Proteomes" id="UP000309488">
    <property type="component" value="Unassembled WGS sequence"/>
</dbReference>
<dbReference type="AlphaFoldDB" id="A0A4U1CHM8"/>
<dbReference type="InterPro" id="IPR012334">
    <property type="entry name" value="Pectin_lyas_fold"/>
</dbReference>